<organism evidence="1 2">
    <name type="scientific">Datura stramonium</name>
    <name type="common">Jimsonweed</name>
    <name type="synonym">Common thornapple</name>
    <dbReference type="NCBI Taxonomy" id="4076"/>
    <lineage>
        <taxon>Eukaryota</taxon>
        <taxon>Viridiplantae</taxon>
        <taxon>Streptophyta</taxon>
        <taxon>Embryophyta</taxon>
        <taxon>Tracheophyta</taxon>
        <taxon>Spermatophyta</taxon>
        <taxon>Magnoliopsida</taxon>
        <taxon>eudicotyledons</taxon>
        <taxon>Gunneridae</taxon>
        <taxon>Pentapetalae</taxon>
        <taxon>asterids</taxon>
        <taxon>lamiids</taxon>
        <taxon>Solanales</taxon>
        <taxon>Solanaceae</taxon>
        <taxon>Solanoideae</taxon>
        <taxon>Datureae</taxon>
        <taxon>Datura</taxon>
    </lineage>
</organism>
<comment type="caution">
    <text evidence="1">The sequence shown here is derived from an EMBL/GenBank/DDBJ whole genome shotgun (WGS) entry which is preliminary data.</text>
</comment>
<dbReference type="EMBL" id="JACEIK010013017">
    <property type="protein sequence ID" value="MCE3216313.1"/>
    <property type="molecule type" value="Genomic_DNA"/>
</dbReference>
<evidence type="ECO:0000313" key="2">
    <source>
        <dbReference type="Proteomes" id="UP000823775"/>
    </source>
</evidence>
<reference evidence="1 2" key="1">
    <citation type="journal article" date="2021" name="BMC Genomics">
        <title>Datura genome reveals duplications of psychoactive alkaloid biosynthetic genes and high mutation rate following tissue culture.</title>
        <authorList>
            <person name="Rajewski A."/>
            <person name="Carter-House D."/>
            <person name="Stajich J."/>
            <person name="Litt A."/>
        </authorList>
    </citation>
    <scope>NUCLEOTIDE SEQUENCE [LARGE SCALE GENOMIC DNA]</scope>
    <source>
        <strain evidence="1">AR-01</strain>
    </source>
</reference>
<name>A0ABS8WVT2_DATST</name>
<accession>A0ABS8WVT2</accession>
<protein>
    <submittedName>
        <fullName evidence="1">Uncharacterized protein</fullName>
    </submittedName>
</protein>
<gene>
    <name evidence="1" type="ORF">HAX54_006089</name>
</gene>
<sequence length="100" mass="10948">MSKLSWSRNGFYDEESSLHSSFLFYLQSTSTWSSTGEERRKDKGGLVMETCEKGKNWERDSSPAAIAVGDGVAVRGEEDGSGATGFLWWFAGGKRIGEGV</sequence>
<dbReference type="Proteomes" id="UP000823775">
    <property type="component" value="Unassembled WGS sequence"/>
</dbReference>
<proteinExistence type="predicted"/>
<evidence type="ECO:0000313" key="1">
    <source>
        <dbReference type="EMBL" id="MCE3216313.1"/>
    </source>
</evidence>
<keyword evidence="2" id="KW-1185">Reference proteome</keyword>